<organism evidence="1 4">
    <name type="scientific">Rouxiella silvae</name>
    <dbReference type="NCBI Taxonomy" id="1646373"/>
    <lineage>
        <taxon>Bacteria</taxon>
        <taxon>Pseudomonadati</taxon>
        <taxon>Pseudomonadota</taxon>
        <taxon>Gammaproteobacteria</taxon>
        <taxon>Enterobacterales</taxon>
        <taxon>Yersiniaceae</taxon>
        <taxon>Rouxiella</taxon>
    </lineage>
</organism>
<name>A0AA41BX39_9GAMM</name>
<reference evidence="1" key="4">
    <citation type="submission" date="2022-09" db="EMBL/GenBank/DDBJ databases">
        <title>Rouxiella aceris sp. nov., isolated from tree sap and emended description of the genus Rhouxiella.</title>
        <authorList>
            <person name="Kim I.S."/>
        </authorList>
    </citation>
    <scope>NUCLEOTIDE SEQUENCE</scope>
    <source>
        <strain evidence="1">SAP-2</strain>
    </source>
</reference>
<accession>A0AA41BX39</accession>
<dbReference type="Proteomes" id="UP000192722">
    <property type="component" value="Unassembled WGS sequence"/>
</dbReference>
<reference evidence="2" key="1">
    <citation type="submission" date="2016-12" db="EMBL/GenBank/DDBJ databases">
        <authorList>
            <person name="Le Fleche-Mateos A."/>
        </authorList>
    </citation>
    <scope>NUCLEOTIDE SEQUENCE</scope>
    <source>
        <strain evidence="2">213</strain>
    </source>
</reference>
<reference evidence="1" key="3">
    <citation type="submission" date="2020-11" db="EMBL/GenBank/DDBJ databases">
        <authorList>
            <person name="Lee S.D."/>
        </authorList>
    </citation>
    <scope>NUCLEOTIDE SEQUENCE</scope>
    <source>
        <strain evidence="1">SAP-2</strain>
    </source>
</reference>
<comment type="caution">
    <text evidence="1">The sequence shown here is derived from an EMBL/GenBank/DDBJ whole genome shotgun (WGS) entry which is preliminary data.</text>
</comment>
<keyword evidence="3" id="KW-1185">Reference proteome</keyword>
<gene>
    <name evidence="2" type="ORF">BS639_13585</name>
    <name evidence="1" type="ORF">ITX54_11090</name>
</gene>
<dbReference type="Proteomes" id="UP000705283">
    <property type="component" value="Unassembled WGS sequence"/>
</dbReference>
<sequence>MHGKKIIEQATLILPKNKLGHYGWPKFLADAVNQQMFNVRVKTKNAATGEMTGEPTNSQYANRFMVANSQYTVTYKNIK</sequence>
<dbReference type="RefSeq" id="WP_084983342.1">
    <property type="nucleotide sequence ID" value="NZ_CBCSCF010000003.1"/>
</dbReference>
<dbReference type="EMBL" id="MRWD01000031">
    <property type="protein sequence ID" value="ORJ20664.1"/>
    <property type="molecule type" value="Genomic_DNA"/>
</dbReference>
<evidence type="ECO:0000313" key="4">
    <source>
        <dbReference type="Proteomes" id="UP000705283"/>
    </source>
</evidence>
<proteinExistence type="predicted"/>
<evidence type="ECO:0000313" key="3">
    <source>
        <dbReference type="Proteomes" id="UP000192722"/>
    </source>
</evidence>
<dbReference type="EMBL" id="JADMKS010000004">
    <property type="protein sequence ID" value="MBF6637198.1"/>
    <property type="molecule type" value="Genomic_DNA"/>
</dbReference>
<evidence type="ECO:0000313" key="2">
    <source>
        <dbReference type="EMBL" id="ORJ20664.1"/>
    </source>
</evidence>
<protein>
    <submittedName>
        <fullName evidence="1">Uncharacterized protein</fullName>
    </submittedName>
</protein>
<evidence type="ECO:0000313" key="1">
    <source>
        <dbReference type="EMBL" id="MBF6637198.1"/>
    </source>
</evidence>
<reference evidence="2 3" key="2">
    <citation type="journal article" date="2017" name="Int. J. Syst. Evol. Microbiol.">
        <title>Rouxiella badensis sp. nov. and Rouxiella silvae sp. nov. isolated from peat bog soil in Germany and emendation of the genus description.</title>
        <authorList>
            <person name="Le Fleche-Mateos A."/>
            <person name="Kugler J.H."/>
            <person name="Hansen S.H."/>
            <person name="Syldatk C."/>
            <person name="Hausmann R."/>
            <person name="Lomprez F."/>
            <person name="Vandenbogaert M."/>
            <person name="Manuguerra J.C."/>
            <person name="Grimont P.A."/>
        </authorList>
    </citation>
    <scope>NUCLEOTIDE SEQUENCE [LARGE SCALE GENOMIC DNA]</scope>
    <source>
        <strain evidence="2 3">213</strain>
    </source>
</reference>
<dbReference type="AlphaFoldDB" id="A0AA41BX39"/>